<dbReference type="GO" id="GO:0015031">
    <property type="term" value="P:protein transport"/>
    <property type="evidence" value="ECO:0007669"/>
    <property type="project" value="UniProtKB-KW"/>
</dbReference>
<evidence type="ECO:0000256" key="8">
    <source>
        <dbReference type="ARBA" id="ARBA00022816"/>
    </source>
</evidence>
<comment type="subcellular location">
    <subcellularLocation>
        <location evidence="2">Nucleus membrane</location>
    </subcellularLocation>
    <subcellularLocation>
        <location evidence="3">Nucleus</location>
        <location evidence="3">Nuclear pore complex</location>
    </subcellularLocation>
</comment>
<comment type="similarity">
    <text evidence="16">Belongs to the NUP153 family.</text>
</comment>
<feature type="domain" description="RanBP2-type" evidence="21">
    <location>
        <begin position="12"/>
        <end position="41"/>
    </location>
</feature>
<evidence type="ECO:0000256" key="6">
    <source>
        <dbReference type="ARBA" id="ARBA00022737"/>
    </source>
</evidence>
<evidence type="ECO:0000256" key="10">
    <source>
        <dbReference type="ARBA" id="ARBA00022927"/>
    </source>
</evidence>
<dbReference type="EMBL" id="VSRR010101458">
    <property type="protein sequence ID" value="MPC95237.1"/>
    <property type="molecule type" value="Genomic_DNA"/>
</dbReference>
<dbReference type="GO" id="GO:0005643">
    <property type="term" value="C:nuclear pore"/>
    <property type="evidence" value="ECO:0007669"/>
    <property type="project" value="UniProtKB-SubCell"/>
</dbReference>
<dbReference type="PROSITE" id="PS01358">
    <property type="entry name" value="ZF_RANBP2_1"/>
    <property type="match status" value="1"/>
</dbReference>
<keyword evidence="6" id="KW-0677">Repeat</keyword>
<protein>
    <recommendedName>
        <fullName evidence="17">Nuclear pore complex protein Nup153</fullName>
    </recommendedName>
    <alternativeName>
        <fullName evidence="19">153 kDa nucleoporin</fullName>
    </alternativeName>
    <alternativeName>
        <fullName evidence="18">Nucleoporin Nup153</fullName>
    </alternativeName>
</protein>
<dbReference type="GO" id="GO:0051028">
    <property type="term" value="P:mRNA transport"/>
    <property type="evidence" value="ECO:0007669"/>
    <property type="project" value="UniProtKB-KW"/>
</dbReference>
<dbReference type="PROSITE" id="PS50199">
    <property type="entry name" value="ZF_RANBP2_2"/>
    <property type="match status" value="1"/>
</dbReference>
<evidence type="ECO:0000256" key="15">
    <source>
        <dbReference type="ARBA" id="ARBA00023242"/>
    </source>
</evidence>
<dbReference type="GO" id="GO:0003677">
    <property type="term" value="F:DNA binding"/>
    <property type="evidence" value="ECO:0007669"/>
    <property type="project" value="UniProtKB-KW"/>
</dbReference>
<dbReference type="SMART" id="SM00547">
    <property type="entry name" value="ZnF_RBZ"/>
    <property type="match status" value="1"/>
</dbReference>
<evidence type="ECO:0000259" key="21">
    <source>
        <dbReference type="PROSITE" id="PS50199"/>
    </source>
</evidence>
<evidence type="ECO:0000256" key="20">
    <source>
        <dbReference type="PROSITE-ProRule" id="PRU00322"/>
    </source>
</evidence>
<evidence type="ECO:0000256" key="14">
    <source>
        <dbReference type="ARBA" id="ARBA00023136"/>
    </source>
</evidence>
<accession>A0A5B7JQ38</accession>
<keyword evidence="7 20" id="KW-0863">Zinc-finger</keyword>
<name>A0A5B7JQ38_PORTR</name>
<dbReference type="InterPro" id="IPR036443">
    <property type="entry name" value="Znf_RanBP2_sf"/>
</dbReference>
<dbReference type="AlphaFoldDB" id="A0A5B7JQ38"/>
<evidence type="ECO:0000256" key="5">
    <source>
        <dbReference type="ARBA" id="ARBA00022723"/>
    </source>
</evidence>
<evidence type="ECO:0000256" key="11">
    <source>
        <dbReference type="ARBA" id="ARBA00023010"/>
    </source>
</evidence>
<dbReference type="InterPro" id="IPR001876">
    <property type="entry name" value="Znf_RanBP2"/>
</dbReference>
<keyword evidence="13" id="KW-0906">Nuclear pore complex</keyword>
<evidence type="ECO:0000256" key="2">
    <source>
        <dbReference type="ARBA" id="ARBA00004126"/>
    </source>
</evidence>
<dbReference type="Pfam" id="PF00641">
    <property type="entry name" value="Zn_ribbon_RanBP"/>
    <property type="match status" value="1"/>
</dbReference>
<gene>
    <name evidence="22" type="primary">nup153</name>
    <name evidence="22" type="ORF">E2C01_090439</name>
</gene>
<evidence type="ECO:0000256" key="3">
    <source>
        <dbReference type="ARBA" id="ARBA00004567"/>
    </source>
</evidence>
<keyword evidence="12" id="KW-0238">DNA-binding</keyword>
<organism evidence="22 23">
    <name type="scientific">Portunus trituberculatus</name>
    <name type="common">Swimming crab</name>
    <name type="synonym">Neptunus trituberculatus</name>
    <dbReference type="NCBI Taxonomy" id="210409"/>
    <lineage>
        <taxon>Eukaryota</taxon>
        <taxon>Metazoa</taxon>
        <taxon>Ecdysozoa</taxon>
        <taxon>Arthropoda</taxon>
        <taxon>Crustacea</taxon>
        <taxon>Multicrustacea</taxon>
        <taxon>Malacostraca</taxon>
        <taxon>Eumalacostraca</taxon>
        <taxon>Eucarida</taxon>
        <taxon>Decapoda</taxon>
        <taxon>Pleocyemata</taxon>
        <taxon>Brachyura</taxon>
        <taxon>Eubrachyura</taxon>
        <taxon>Portunoidea</taxon>
        <taxon>Portunidae</taxon>
        <taxon>Portuninae</taxon>
        <taxon>Portunus</taxon>
    </lineage>
</organism>
<evidence type="ECO:0000256" key="4">
    <source>
        <dbReference type="ARBA" id="ARBA00022448"/>
    </source>
</evidence>
<evidence type="ECO:0000256" key="7">
    <source>
        <dbReference type="ARBA" id="ARBA00022771"/>
    </source>
</evidence>
<keyword evidence="14" id="KW-0472">Membrane</keyword>
<keyword evidence="15" id="KW-0539">Nucleus</keyword>
<evidence type="ECO:0000256" key="1">
    <source>
        <dbReference type="ARBA" id="ARBA00001947"/>
    </source>
</evidence>
<evidence type="ECO:0000313" key="22">
    <source>
        <dbReference type="EMBL" id="MPC95237.1"/>
    </source>
</evidence>
<dbReference type="GO" id="GO:0031965">
    <property type="term" value="C:nuclear membrane"/>
    <property type="evidence" value="ECO:0007669"/>
    <property type="project" value="UniProtKB-SubCell"/>
</dbReference>
<evidence type="ECO:0000256" key="17">
    <source>
        <dbReference type="ARBA" id="ARBA00068609"/>
    </source>
</evidence>
<keyword evidence="23" id="KW-1185">Reference proteome</keyword>
<keyword evidence="5" id="KW-0479">Metal-binding</keyword>
<comment type="cofactor">
    <cofactor evidence="1">
        <name>Zn(2+)</name>
        <dbReference type="ChEBI" id="CHEBI:29105"/>
    </cofactor>
</comment>
<evidence type="ECO:0000256" key="13">
    <source>
        <dbReference type="ARBA" id="ARBA00023132"/>
    </source>
</evidence>
<keyword evidence="8" id="KW-0509">mRNA transport</keyword>
<evidence type="ECO:0000256" key="19">
    <source>
        <dbReference type="ARBA" id="ARBA00079437"/>
    </source>
</evidence>
<sequence length="129" mass="12922">MTSSLAMMFKPAPGSWNCDTCLVPNKQEAAQCVACSFPNPNASTPVKAEVDNAASSPFASFKFSPSSIPAEGTAATASPAPSFGFKFTGIPSTAATTTVAALPKTAASTVAAATPPTTSTPCMYCLGCS</sequence>
<evidence type="ECO:0000256" key="16">
    <source>
        <dbReference type="ARBA" id="ARBA00060842"/>
    </source>
</evidence>
<keyword evidence="4" id="KW-0813">Transport</keyword>
<keyword evidence="10" id="KW-0653">Protein transport</keyword>
<dbReference type="Gene3D" id="4.10.1060.10">
    <property type="entry name" value="Zinc finger, RanBP2-type"/>
    <property type="match status" value="1"/>
</dbReference>
<keyword evidence="11" id="KW-0811">Translocation</keyword>
<evidence type="ECO:0000256" key="12">
    <source>
        <dbReference type="ARBA" id="ARBA00023125"/>
    </source>
</evidence>
<dbReference type="GO" id="GO:0008270">
    <property type="term" value="F:zinc ion binding"/>
    <property type="evidence" value="ECO:0007669"/>
    <property type="project" value="UniProtKB-KW"/>
</dbReference>
<evidence type="ECO:0000256" key="18">
    <source>
        <dbReference type="ARBA" id="ARBA00078197"/>
    </source>
</evidence>
<proteinExistence type="inferred from homology"/>
<evidence type="ECO:0000313" key="23">
    <source>
        <dbReference type="Proteomes" id="UP000324222"/>
    </source>
</evidence>
<reference evidence="22 23" key="1">
    <citation type="submission" date="2019-05" db="EMBL/GenBank/DDBJ databases">
        <title>Another draft genome of Portunus trituberculatus and its Hox gene families provides insights of decapod evolution.</title>
        <authorList>
            <person name="Jeong J.-H."/>
            <person name="Song I."/>
            <person name="Kim S."/>
            <person name="Choi T."/>
            <person name="Kim D."/>
            <person name="Ryu S."/>
            <person name="Kim W."/>
        </authorList>
    </citation>
    <scope>NUCLEOTIDE SEQUENCE [LARGE SCALE GENOMIC DNA]</scope>
    <source>
        <tissue evidence="22">Muscle</tissue>
    </source>
</reference>
<evidence type="ECO:0000256" key="9">
    <source>
        <dbReference type="ARBA" id="ARBA00022833"/>
    </source>
</evidence>
<dbReference type="SUPFAM" id="SSF90209">
    <property type="entry name" value="Ran binding protein zinc finger-like"/>
    <property type="match status" value="1"/>
</dbReference>
<keyword evidence="9" id="KW-0862">Zinc</keyword>
<dbReference type="FunFam" id="4.10.1060.10:FF:000001">
    <property type="entry name" value="Nuclear pore complex protein Nup153"/>
    <property type="match status" value="1"/>
</dbReference>
<dbReference type="Proteomes" id="UP000324222">
    <property type="component" value="Unassembled WGS sequence"/>
</dbReference>
<comment type="caution">
    <text evidence="22">The sequence shown here is derived from an EMBL/GenBank/DDBJ whole genome shotgun (WGS) entry which is preliminary data.</text>
</comment>